<organism evidence="2 3">
    <name type="scientific">Uliginosibacterium silvisoli</name>
    <dbReference type="NCBI Taxonomy" id="3114758"/>
    <lineage>
        <taxon>Bacteria</taxon>
        <taxon>Pseudomonadati</taxon>
        <taxon>Pseudomonadota</taxon>
        <taxon>Betaproteobacteria</taxon>
        <taxon>Rhodocyclales</taxon>
        <taxon>Zoogloeaceae</taxon>
        <taxon>Uliginosibacterium</taxon>
    </lineage>
</organism>
<evidence type="ECO:0000256" key="1">
    <source>
        <dbReference type="SAM" id="MobiDB-lite"/>
    </source>
</evidence>
<dbReference type="EMBL" id="JAYXHS010000002">
    <property type="protein sequence ID" value="MEC5386478.1"/>
    <property type="molecule type" value="Genomic_DNA"/>
</dbReference>
<comment type="caution">
    <text evidence="2">The sequence shown here is derived from an EMBL/GenBank/DDBJ whole genome shotgun (WGS) entry which is preliminary data.</text>
</comment>
<keyword evidence="3" id="KW-1185">Reference proteome</keyword>
<sequence>MNPQSKYLALGALTLGLQGCPSSTVPFDPGSTTDTTPPVASVKVDTSLTTVDQSGVSSTHLQESREATGQVPGRPQNVVATVSTASELDITASASDNESGIKELVLKVNRTVYYIPSDPNLPPSPALMPTQELKRITNTLSNGQVPKLAITALRTGIAAERHFVNSNGTTVTGSGVVLKYFVESKNFNGQVTNTDAVTIVSGRVQ</sequence>
<dbReference type="RefSeq" id="WP_327599443.1">
    <property type="nucleotide sequence ID" value="NZ_JAYXHS010000002.1"/>
</dbReference>
<evidence type="ECO:0000313" key="3">
    <source>
        <dbReference type="Proteomes" id="UP001331561"/>
    </source>
</evidence>
<evidence type="ECO:0000313" key="2">
    <source>
        <dbReference type="EMBL" id="MEC5386478.1"/>
    </source>
</evidence>
<dbReference type="Proteomes" id="UP001331561">
    <property type="component" value="Unassembled WGS sequence"/>
</dbReference>
<gene>
    <name evidence="2" type="ORF">VVD49_12140</name>
</gene>
<reference evidence="2 3" key="1">
    <citation type="submission" date="2024-01" db="EMBL/GenBank/DDBJ databases">
        <title>Uliginosibacterium soil sp. nov.</title>
        <authorList>
            <person name="Lv Y."/>
        </authorList>
    </citation>
    <scope>NUCLEOTIDE SEQUENCE [LARGE SCALE GENOMIC DNA]</scope>
    <source>
        <strain evidence="2 3">H3</strain>
    </source>
</reference>
<proteinExistence type="predicted"/>
<evidence type="ECO:0008006" key="4">
    <source>
        <dbReference type="Google" id="ProtNLM"/>
    </source>
</evidence>
<dbReference type="PROSITE" id="PS51257">
    <property type="entry name" value="PROKAR_LIPOPROTEIN"/>
    <property type="match status" value="1"/>
</dbReference>
<feature type="region of interest" description="Disordered" evidence="1">
    <location>
        <begin position="50"/>
        <end position="74"/>
    </location>
</feature>
<protein>
    <recommendedName>
        <fullName evidence="4">Lipoprotein</fullName>
    </recommendedName>
</protein>
<feature type="compositionally biased region" description="Polar residues" evidence="1">
    <location>
        <begin position="50"/>
        <end position="61"/>
    </location>
</feature>
<name>A0ABU6K3K1_9RHOO</name>
<accession>A0ABU6K3K1</accession>